<dbReference type="SUPFAM" id="SSF50022">
    <property type="entry name" value="ISP domain"/>
    <property type="match status" value="1"/>
</dbReference>
<evidence type="ECO:0000259" key="6">
    <source>
        <dbReference type="PROSITE" id="PS51296"/>
    </source>
</evidence>
<dbReference type="RefSeq" id="WP_128387055.1">
    <property type="nucleotide sequence ID" value="NZ_CP035037.1"/>
</dbReference>
<dbReference type="EMBL" id="CP035037">
    <property type="protein sequence ID" value="QAB18113.1"/>
    <property type="molecule type" value="Genomic_DNA"/>
</dbReference>
<organism evidence="7 8">
    <name type="scientific">Leucobacter muris</name>
    <dbReference type="NCBI Taxonomy" id="1935379"/>
    <lineage>
        <taxon>Bacteria</taxon>
        <taxon>Bacillati</taxon>
        <taxon>Actinomycetota</taxon>
        <taxon>Actinomycetes</taxon>
        <taxon>Micrococcales</taxon>
        <taxon>Microbacteriaceae</taxon>
        <taxon>Leucobacter</taxon>
    </lineage>
</organism>
<evidence type="ECO:0000313" key="7">
    <source>
        <dbReference type="EMBL" id="QAB18113.1"/>
    </source>
</evidence>
<keyword evidence="8" id="KW-1185">Reference proteome</keyword>
<feature type="domain" description="Rieske" evidence="6">
    <location>
        <begin position="423"/>
        <end position="503"/>
    </location>
</feature>
<dbReference type="InterPro" id="IPR036922">
    <property type="entry name" value="Rieske_2Fe-2S_sf"/>
</dbReference>
<gene>
    <name evidence="7" type="ORF">Leucomu_09440</name>
</gene>
<dbReference type="PROSITE" id="PS51296">
    <property type="entry name" value="RIESKE"/>
    <property type="match status" value="1"/>
</dbReference>
<keyword evidence="3" id="KW-0408">Iron</keyword>
<evidence type="ECO:0000256" key="4">
    <source>
        <dbReference type="ARBA" id="ARBA00023014"/>
    </source>
</evidence>
<keyword evidence="4" id="KW-0411">Iron-sulfur</keyword>
<dbReference type="Gene3D" id="3.30.9.10">
    <property type="entry name" value="D-Amino Acid Oxidase, subunit A, domain 2"/>
    <property type="match status" value="1"/>
</dbReference>
<evidence type="ECO:0000256" key="3">
    <source>
        <dbReference type="ARBA" id="ARBA00023004"/>
    </source>
</evidence>
<keyword evidence="2" id="KW-0479">Metal-binding</keyword>
<dbReference type="SUPFAM" id="SSF51905">
    <property type="entry name" value="FAD/NAD(P)-binding domain"/>
    <property type="match status" value="1"/>
</dbReference>
<dbReference type="PANTHER" id="PTHR13847:SF274">
    <property type="entry name" value="RIESKE 2FE-2S IRON-SULFUR PROTEIN YHFW-RELATED"/>
    <property type="match status" value="1"/>
</dbReference>
<dbReference type="PRINTS" id="PR00162">
    <property type="entry name" value="RIESKE"/>
</dbReference>
<dbReference type="InterPro" id="IPR017941">
    <property type="entry name" value="Rieske_2Fe-2S"/>
</dbReference>
<dbReference type="Pfam" id="PF01266">
    <property type="entry name" value="DAO"/>
    <property type="match status" value="1"/>
</dbReference>
<dbReference type="Pfam" id="PF00355">
    <property type="entry name" value="Rieske"/>
    <property type="match status" value="1"/>
</dbReference>
<dbReference type="Gene3D" id="2.102.10.10">
    <property type="entry name" value="Rieske [2Fe-2S] iron-sulphur domain"/>
    <property type="match status" value="1"/>
</dbReference>
<dbReference type="Gene3D" id="3.50.50.60">
    <property type="entry name" value="FAD/NAD(P)-binding domain"/>
    <property type="match status" value="1"/>
</dbReference>
<name>A0ABX5QGA7_9MICO</name>
<evidence type="ECO:0000313" key="8">
    <source>
        <dbReference type="Proteomes" id="UP000285768"/>
    </source>
</evidence>
<dbReference type="PANTHER" id="PTHR13847">
    <property type="entry name" value="SARCOSINE DEHYDROGENASE-RELATED"/>
    <property type="match status" value="1"/>
</dbReference>
<dbReference type="InterPro" id="IPR036188">
    <property type="entry name" value="FAD/NAD-bd_sf"/>
</dbReference>
<evidence type="ECO:0000256" key="2">
    <source>
        <dbReference type="ARBA" id="ARBA00022723"/>
    </source>
</evidence>
<proteinExistence type="predicted"/>
<keyword evidence="1" id="KW-0001">2Fe-2S</keyword>
<dbReference type="InterPro" id="IPR005805">
    <property type="entry name" value="Rieske_Fe-S_prot_C"/>
</dbReference>
<keyword evidence="5" id="KW-1015">Disulfide bond</keyword>
<sequence length="514" mass="54293">MTHRWQTTSLWRLTGPSIESETFSPDPCDAVVVGAGLTGLTTAVLLARAGQRVTVLEARRAGAVTTGNTTGKLSLLQGTVLSELRSHAGDGALQAYAEANREGQAWLLRQLESWGLEAERRTAYTYAAEPAQLESLERELDAARSAGVAAFDTTETGLPFETAGALALAEQAQLQPMIVLAALAAELRERGGRLVERCRVVDVDRRDAGVRVRSVLGDIDAGVCVLASGVPVLDRGLFFAKLEPSRSFVGAYRPGPTSSPLPSGMYVSAGAPDRSLRTAAGRDGEQLLLVGGGAHVTGRAERTDDELRAIDAWAQQNFGVRDRECWWAAQDYRAHSRIPFAGPLPRGGGRIYAATGYNKWGMTNAVAAALTIAADVLGGHLEWALELRRHAARLPEMRDAIGANAAVAGHLVSGWASAQLRSSDEVGVPVEGEGVVARDGASPVGMAKVDGEVCRVSGVCTHLGGVLNWNAAEQSWDCPLHGSRFAADGRLLEGPAVRDLDRLDDAGPASASPM</sequence>
<protein>
    <submittedName>
        <fullName evidence="7">FAD-dependent oxidoreductase</fullName>
    </submittedName>
</protein>
<dbReference type="Proteomes" id="UP000285768">
    <property type="component" value="Chromosome"/>
</dbReference>
<evidence type="ECO:0000256" key="5">
    <source>
        <dbReference type="ARBA" id="ARBA00023157"/>
    </source>
</evidence>
<dbReference type="InterPro" id="IPR006076">
    <property type="entry name" value="FAD-dep_OxRdtase"/>
</dbReference>
<accession>A0ABX5QGA7</accession>
<reference evidence="7 8" key="1">
    <citation type="submission" date="2019-01" db="EMBL/GenBank/DDBJ databases">
        <title>Leucobacter muris sp. nov. isolated from the nose of a laboratory mouse.</title>
        <authorList>
            <person name="Benga L."/>
            <person name="Sproeer C."/>
            <person name="Schumann P."/>
            <person name="Verbarg S."/>
            <person name="Bunk B."/>
            <person name="Engelhardt E."/>
            <person name="Benten P.M."/>
            <person name="Sager M."/>
        </authorList>
    </citation>
    <scope>NUCLEOTIDE SEQUENCE [LARGE SCALE GENOMIC DNA]</scope>
    <source>
        <strain evidence="7 8">DSM 101948</strain>
    </source>
</reference>
<evidence type="ECO:0000256" key="1">
    <source>
        <dbReference type="ARBA" id="ARBA00022714"/>
    </source>
</evidence>